<protein>
    <submittedName>
        <fullName evidence="2">Ester cyclase</fullName>
    </submittedName>
</protein>
<dbReference type="SUPFAM" id="SSF54427">
    <property type="entry name" value="NTF2-like"/>
    <property type="match status" value="1"/>
</dbReference>
<keyword evidence="3" id="KW-1185">Reference proteome</keyword>
<dbReference type="PANTHER" id="PTHR38436">
    <property type="entry name" value="POLYKETIDE CYCLASE SNOAL-LIKE DOMAIN"/>
    <property type="match status" value="1"/>
</dbReference>
<accession>A0ABS7YH66</accession>
<reference evidence="2 3" key="1">
    <citation type="submission" date="2021-07" db="EMBL/GenBank/DDBJ databases">
        <title>Characterization of Violacein-producing bacteria and related species.</title>
        <authorList>
            <person name="Wilson H.S."/>
            <person name="De Leon M.E."/>
        </authorList>
    </citation>
    <scope>NUCLEOTIDE SEQUENCE [LARGE SCALE GENOMIC DNA]</scope>
    <source>
        <strain evidence="2 3">HSC-2F05</strain>
    </source>
</reference>
<dbReference type="Proteomes" id="UP001198602">
    <property type="component" value="Unassembled WGS sequence"/>
</dbReference>
<feature type="signal peptide" evidence="1">
    <location>
        <begin position="1"/>
        <end position="26"/>
    </location>
</feature>
<dbReference type="EMBL" id="JAHYBX010000014">
    <property type="protein sequence ID" value="MCA1858352.1"/>
    <property type="molecule type" value="Genomic_DNA"/>
</dbReference>
<comment type="caution">
    <text evidence="2">The sequence shown here is derived from an EMBL/GenBank/DDBJ whole genome shotgun (WGS) entry which is preliminary data.</text>
</comment>
<keyword evidence="1" id="KW-0732">Signal</keyword>
<proteinExistence type="predicted"/>
<sequence>MHRTVLRSLRAVLLATAFLGSASAMAAPQEELNKSLARRVYEEGLNQGIFTVPYTEDFVGHAGSGTFTREAGMREARGWRQAFPDLRMHVDLILAENDLVAVRWTATGTNTGTGNGLPATGKPVKVTGQATFRFVDGRIAEEWATGDTIGIMRQLGLLSTTAAPPLKAAHQ</sequence>
<evidence type="ECO:0000313" key="3">
    <source>
        <dbReference type="Proteomes" id="UP001198602"/>
    </source>
</evidence>
<dbReference type="Gene3D" id="3.10.450.50">
    <property type="match status" value="1"/>
</dbReference>
<dbReference type="PANTHER" id="PTHR38436:SF1">
    <property type="entry name" value="ESTER CYCLASE"/>
    <property type="match status" value="1"/>
</dbReference>
<organism evidence="2 3">
    <name type="scientific">Massilia hydrophila</name>
    <dbReference type="NCBI Taxonomy" id="3044279"/>
    <lineage>
        <taxon>Bacteria</taxon>
        <taxon>Pseudomonadati</taxon>
        <taxon>Pseudomonadota</taxon>
        <taxon>Betaproteobacteria</taxon>
        <taxon>Burkholderiales</taxon>
        <taxon>Oxalobacteraceae</taxon>
        <taxon>Telluria group</taxon>
        <taxon>Massilia</taxon>
    </lineage>
</organism>
<evidence type="ECO:0000313" key="2">
    <source>
        <dbReference type="EMBL" id="MCA1858352.1"/>
    </source>
</evidence>
<dbReference type="InterPro" id="IPR032710">
    <property type="entry name" value="NTF2-like_dom_sf"/>
</dbReference>
<gene>
    <name evidence="2" type="ORF">LE190_20815</name>
</gene>
<dbReference type="InterPro" id="IPR009959">
    <property type="entry name" value="Cyclase_SnoaL-like"/>
</dbReference>
<dbReference type="Pfam" id="PF07366">
    <property type="entry name" value="SnoaL"/>
    <property type="match status" value="1"/>
</dbReference>
<evidence type="ECO:0000256" key="1">
    <source>
        <dbReference type="SAM" id="SignalP"/>
    </source>
</evidence>
<dbReference type="RefSeq" id="WP_225240502.1">
    <property type="nucleotide sequence ID" value="NZ_JAHYBX010000014.1"/>
</dbReference>
<name>A0ABS7YH66_9BURK</name>
<feature type="chain" id="PRO_5045094341" evidence="1">
    <location>
        <begin position="27"/>
        <end position="171"/>
    </location>
</feature>